<accession>A0A4Y2V315</accession>
<keyword evidence="2" id="KW-1185">Reference proteome</keyword>
<gene>
    <name evidence="1" type="ORF">AVEN_17475_1</name>
</gene>
<name>A0A4Y2V315_ARAVE</name>
<organism evidence="1 2">
    <name type="scientific">Araneus ventricosus</name>
    <name type="common">Orbweaver spider</name>
    <name type="synonym">Epeira ventricosa</name>
    <dbReference type="NCBI Taxonomy" id="182803"/>
    <lineage>
        <taxon>Eukaryota</taxon>
        <taxon>Metazoa</taxon>
        <taxon>Ecdysozoa</taxon>
        <taxon>Arthropoda</taxon>
        <taxon>Chelicerata</taxon>
        <taxon>Arachnida</taxon>
        <taxon>Araneae</taxon>
        <taxon>Araneomorphae</taxon>
        <taxon>Entelegynae</taxon>
        <taxon>Araneoidea</taxon>
        <taxon>Araneidae</taxon>
        <taxon>Araneus</taxon>
    </lineage>
</organism>
<protein>
    <submittedName>
        <fullName evidence="1">Uncharacterized protein</fullName>
    </submittedName>
</protein>
<sequence length="98" mass="11435">MRSERYREITVTCSHGANHVTRRCKLSVKTKCNVLIGRDDLLKSRRTVMRSERYREITVTCSHGANHVTRRCKLSIKTKCNVLIGRDDLLKSRRTVMM</sequence>
<evidence type="ECO:0000313" key="2">
    <source>
        <dbReference type="Proteomes" id="UP000499080"/>
    </source>
</evidence>
<reference evidence="1 2" key="1">
    <citation type="journal article" date="2019" name="Sci. Rep.">
        <title>Orb-weaving spider Araneus ventricosus genome elucidates the spidroin gene catalogue.</title>
        <authorList>
            <person name="Kono N."/>
            <person name="Nakamura H."/>
            <person name="Ohtoshi R."/>
            <person name="Moran D.A.P."/>
            <person name="Shinohara A."/>
            <person name="Yoshida Y."/>
            <person name="Fujiwara M."/>
            <person name="Mori M."/>
            <person name="Tomita M."/>
            <person name="Arakawa K."/>
        </authorList>
    </citation>
    <scope>NUCLEOTIDE SEQUENCE [LARGE SCALE GENOMIC DNA]</scope>
</reference>
<dbReference type="AlphaFoldDB" id="A0A4Y2V315"/>
<dbReference type="EMBL" id="BGPR01043098">
    <property type="protein sequence ID" value="GBO19633.1"/>
    <property type="molecule type" value="Genomic_DNA"/>
</dbReference>
<dbReference type="Proteomes" id="UP000499080">
    <property type="component" value="Unassembled WGS sequence"/>
</dbReference>
<evidence type="ECO:0000313" key="1">
    <source>
        <dbReference type="EMBL" id="GBO19633.1"/>
    </source>
</evidence>
<comment type="caution">
    <text evidence="1">The sequence shown here is derived from an EMBL/GenBank/DDBJ whole genome shotgun (WGS) entry which is preliminary data.</text>
</comment>
<proteinExistence type="predicted"/>